<dbReference type="CDD" id="cd00093">
    <property type="entry name" value="HTH_XRE"/>
    <property type="match status" value="1"/>
</dbReference>
<dbReference type="SUPFAM" id="SSF47413">
    <property type="entry name" value="lambda repressor-like DNA-binding domains"/>
    <property type="match status" value="1"/>
</dbReference>
<gene>
    <name evidence="2" type="ORF">SAMN05216438_11336</name>
</gene>
<evidence type="ECO:0000313" key="3">
    <source>
        <dbReference type="Proteomes" id="UP000181969"/>
    </source>
</evidence>
<dbReference type="EMBL" id="FOTJ01000013">
    <property type="protein sequence ID" value="SFL49818.1"/>
    <property type="molecule type" value="Genomic_DNA"/>
</dbReference>
<reference evidence="2 3" key="1">
    <citation type="submission" date="2016-10" db="EMBL/GenBank/DDBJ databases">
        <authorList>
            <person name="de Groot N.N."/>
        </authorList>
    </citation>
    <scope>NUCLEOTIDE SEQUENCE [LARGE SCALE GENOMIC DNA]</scope>
    <source>
        <strain evidence="2 3">M79</strain>
    </source>
</reference>
<feature type="domain" description="HTH cro/C1-type" evidence="1">
    <location>
        <begin position="10"/>
        <end position="64"/>
    </location>
</feature>
<dbReference type="Pfam" id="PF12844">
    <property type="entry name" value="HTH_19"/>
    <property type="match status" value="1"/>
</dbReference>
<proteinExistence type="predicted"/>
<dbReference type="RefSeq" id="WP_074751663.1">
    <property type="nucleotide sequence ID" value="NZ_FOTJ01000013.1"/>
</dbReference>
<dbReference type="InterPro" id="IPR010982">
    <property type="entry name" value="Lambda_DNA-bd_dom_sf"/>
</dbReference>
<evidence type="ECO:0000259" key="1">
    <source>
        <dbReference type="PROSITE" id="PS50943"/>
    </source>
</evidence>
<dbReference type="SMART" id="SM00530">
    <property type="entry name" value="HTH_XRE"/>
    <property type="match status" value="1"/>
</dbReference>
<organism evidence="2 3">
    <name type="scientific">Lactococcus garvieae</name>
    <dbReference type="NCBI Taxonomy" id="1363"/>
    <lineage>
        <taxon>Bacteria</taxon>
        <taxon>Bacillati</taxon>
        <taxon>Bacillota</taxon>
        <taxon>Bacilli</taxon>
        <taxon>Lactobacillales</taxon>
        <taxon>Streptococcaceae</taxon>
        <taxon>Lactococcus</taxon>
    </lineage>
</organism>
<dbReference type="AlphaFoldDB" id="A0A1I4I5X7"/>
<dbReference type="PROSITE" id="PS50943">
    <property type="entry name" value="HTH_CROC1"/>
    <property type="match status" value="1"/>
</dbReference>
<dbReference type="Proteomes" id="UP000181969">
    <property type="component" value="Unassembled WGS sequence"/>
</dbReference>
<name>A0A1I4I5X7_9LACT</name>
<accession>A0A1I4I5X7</accession>
<sequence>MENKISRYTLKDLRKINNLTLDQVAMATNLPKEEIADYELDSSDIERNKLRLLAKFYNIDVNYIFLEKNEKPTFEVDLALCEVERRNGMILKLSNSIDDQLSEICKMPEEKILYATGNLEEIDLFKDCIFEIMKINQKEISKVCSYFEKMEYE</sequence>
<dbReference type="OrthoDB" id="2188785at2"/>
<protein>
    <submittedName>
        <fullName evidence="2">Helix-turn-helix domain-containing protein</fullName>
    </submittedName>
</protein>
<dbReference type="GO" id="GO:0003677">
    <property type="term" value="F:DNA binding"/>
    <property type="evidence" value="ECO:0007669"/>
    <property type="project" value="InterPro"/>
</dbReference>
<evidence type="ECO:0000313" key="2">
    <source>
        <dbReference type="EMBL" id="SFL49818.1"/>
    </source>
</evidence>
<dbReference type="InterPro" id="IPR001387">
    <property type="entry name" value="Cro/C1-type_HTH"/>
</dbReference>
<dbReference type="Gene3D" id="1.10.260.40">
    <property type="entry name" value="lambda repressor-like DNA-binding domains"/>
    <property type="match status" value="1"/>
</dbReference>